<reference evidence="2" key="1">
    <citation type="submission" date="2018-06" db="EMBL/GenBank/DDBJ databases">
        <authorList>
            <person name="Zhirakovskaya E."/>
        </authorList>
    </citation>
    <scope>NUCLEOTIDE SEQUENCE</scope>
</reference>
<organism evidence="2">
    <name type="scientific">hydrothermal vent metagenome</name>
    <dbReference type="NCBI Taxonomy" id="652676"/>
    <lineage>
        <taxon>unclassified sequences</taxon>
        <taxon>metagenomes</taxon>
        <taxon>ecological metagenomes</taxon>
    </lineage>
</organism>
<gene>
    <name evidence="2" type="ORF">MNBD_BACTEROID04-569</name>
</gene>
<accession>A0A3B0UKA7</accession>
<name>A0A3B0UKA7_9ZZZZ</name>
<dbReference type="InterPro" id="IPR012676">
    <property type="entry name" value="TGS-like"/>
</dbReference>
<protein>
    <recommendedName>
        <fullName evidence="1">TGS domain-containing protein</fullName>
    </recommendedName>
</protein>
<sequence length="23" mass="2550">MIKITLPDGTIKEFKKGSTPMDV</sequence>
<dbReference type="InterPro" id="IPR012675">
    <property type="entry name" value="Beta-grasp_dom_sf"/>
</dbReference>
<evidence type="ECO:0000259" key="1">
    <source>
        <dbReference type="PROSITE" id="PS51880"/>
    </source>
</evidence>
<dbReference type="Gene3D" id="3.10.20.30">
    <property type="match status" value="1"/>
</dbReference>
<dbReference type="AlphaFoldDB" id="A0A3B0UKA7"/>
<dbReference type="Pfam" id="PF02824">
    <property type="entry name" value="TGS"/>
    <property type="match status" value="1"/>
</dbReference>
<dbReference type="EMBL" id="UOER01000313">
    <property type="protein sequence ID" value="VAW24939.1"/>
    <property type="molecule type" value="Genomic_DNA"/>
</dbReference>
<dbReference type="SUPFAM" id="SSF81271">
    <property type="entry name" value="TGS-like"/>
    <property type="match status" value="1"/>
</dbReference>
<feature type="domain" description="TGS" evidence="1">
    <location>
        <begin position="1"/>
        <end position="23"/>
    </location>
</feature>
<dbReference type="InterPro" id="IPR004095">
    <property type="entry name" value="TGS"/>
</dbReference>
<feature type="non-terminal residue" evidence="2">
    <location>
        <position position="23"/>
    </location>
</feature>
<evidence type="ECO:0000313" key="2">
    <source>
        <dbReference type="EMBL" id="VAW24939.1"/>
    </source>
</evidence>
<proteinExistence type="predicted"/>
<dbReference type="PROSITE" id="PS51880">
    <property type="entry name" value="TGS"/>
    <property type="match status" value="1"/>
</dbReference>